<dbReference type="Proteomes" id="UP000027920">
    <property type="component" value="Unassembled WGS sequence"/>
</dbReference>
<gene>
    <name evidence="1" type="ORF">A1O9_09504</name>
</gene>
<evidence type="ECO:0000313" key="1">
    <source>
        <dbReference type="EMBL" id="KEF54338.1"/>
    </source>
</evidence>
<proteinExistence type="predicted"/>
<dbReference type="VEuPathDB" id="FungiDB:A1O9_09504"/>
<dbReference type="EMBL" id="AMGV01000010">
    <property type="protein sequence ID" value="KEF54338.1"/>
    <property type="molecule type" value="Genomic_DNA"/>
</dbReference>
<reference evidence="1 2" key="1">
    <citation type="submission" date="2013-03" db="EMBL/GenBank/DDBJ databases">
        <title>The Genome Sequence of Exophiala aquamarina CBS 119918.</title>
        <authorList>
            <consortium name="The Broad Institute Genomics Platform"/>
            <person name="Cuomo C."/>
            <person name="de Hoog S."/>
            <person name="Gorbushina A."/>
            <person name="Walker B."/>
            <person name="Young S.K."/>
            <person name="Zeng Q."/>
            <person name="Gargeya S."/>
            <person name="Fitzgerald M."/>
            <person name="Haas B."/>
            <person name="Abouelleil A."/>
            <person name="Allen A.W."/>
            <person name="Alvarado L."/>
            <person name="Arachchi H.M."/>
            <person name="Berlin A.M."/>
            <person name="Chapman S.B."/>
            <person name="Gainer-Dewar J."/>
            <person name="Goldberg J."/>
            <person name="Griggs A."/>
            <person name="Gujja S."/>
            <person name="Hansen M."/>
            <person name="Howarth C."/>
            <person name="Imamovic A."/>
            <person name="Ireland A."/>
            <person name="Larimer J."/>
            <person name="McCowan C."/>
            <person name="Murphy C."/>
            <person name="Pearson M."/>
            <person name="Poon T.W."/>
            <person name="Priest M."/>
            <person name="Roberts A."/>
            <person name="Saif S."/>
            <person name="Shea T."/>
            <person name="Sisk P."/>
            <person name="Sykes S."/>
            <person name="Wortman J."/>
            <person name="Nusbaum C."/>
            <person name="Birren B."/>
        </authorList>
    </citation>
    <scope>NUCLEOTIDE SEQUENCE [LARGE SCALE GENOMIC DNA]</scope>
    <source>
        <strain evidence="1 2">CBS 119918</strain>
    </source>
</reference>
<dbReference type="AlphaFoldDB" id="A0A072P503"/>
<organism evidence="1 2">
    <name type="scientific">Exophiala aquamarina CBS 119918</name>
    <dbReference type="NCBI Taxonomy" id="1182545"/>
    <lineage>
        <taxon>Eukaryota</taxon>
        <taxon>Fungi</taxon>
        <taxon>Dikarya</taxon>
        <taxon>Ascomycota</taxon>
        <taxon>Pezizomycotina</taxon>
        <taxon>Eurotiomycetes</taxon>
        <taxon>Chaetothyriomycetidae</taxon>
        <taxon>Chaetothyriales</taxon>
        <taxon>Herpotrichiellaceae</taxon>
        <taxon>Exophiala</taxon>
    </lineage>
</organism>
<sequence>MPKTVGSTRGNLCAKKPSTFLFPGRLNSLSLIYPATCSQSTLALAWETAIAIIWTVLEAFSSMSPCNRPIFWRLLTGFHR</sequence>
<accession>A0A072P503</accession>
<name>A0A072P503_9EURO</name>
<dbReference type="RefSeq" id="XP_013256928.1">
    <property type="nucleotide sequence ID" value="XM_013401474.1"/>
</dbReference>
<protein>
    <submittedName>
        <fullName evidence="1">Uncharacterized protein</fullName>
    </submittedName>
</protein>
<comment type="caution">
    <text evidence="1">The sequence shown here is derived from an EMBL/GenBank/DDBJ whole genome shotgun (WGS) entry which is preliminary data.</text>
</comment>
<evidence type="ECO:0000313" key="2">
    <source>
        <dbReference type="Proteomes" id="UP000027920"/>
    </source>
</evidence>
<dbReference type="GeneID" id="25284413"/>
<keyword evidence="2" id="KW-1185">Reference proteome</keyword>
<dbReference type="HOGENOM" id="CLU_2589757_0_0_1"/>